<evidence type="ECO:0000313" key="1">
    <source>
        <dbReference type="EMBL" id="TGZ72709.1"/>
    </source>
</evidence>
<accession>A0A4S2MCU4</accession>
<name>A0A4S2MCU4_OPIFE</name>
<dbReference type="EMBL" id="SJOL01003391">
    <property type="protein sequence ID" value="TGZ72709.1"/>
    <property type="molecule type" value="Genomic_DNA"/>
</dbReference>
<keyword evidence="2" id="KW-1185">Reference proteome</keyword>
<sequence>MMMMMMILRTTVEANWWAFGPHASAVSISSNECIRPLPGSWQVYCSSQSTVATQNNPDEHRNVMVLKRFIRSSLVCFQDGWSCMPCIFYWEQVSASFGLSEVLEMSSNVAPIVCGLQS</sequence>
<dbReference type="Proteomes" id="UP000308267">
    <property type="component" value="Unassembled WGS sequence"/>
</dbReference>
<dbReference type="AlphaFoldDB" id="A0A4S2MCU4"/>
<gene>
    <name evidence="1" type="ORF">CRM22_001925</name>
</gene>
<evidence type="ECO:0000313" key="2">
    <source>
        <dbReference type="Proteomes" id="UP000308267"/>
    </source>
</evidence>
<comment type="caution">
    <text evidence="1">The sequence shown here is derived from an EMBL/GenBank/DDBJ whole genome shotgun (WGS) entry which is preliminary data.</text>
</comment>
<proteinExistence type="predicted"/>
<reference evidence="1 2" key="1">
    <citation type="journal article" date="2019" name="BMC Genomics">
        <title>New insights from Opisthorchis felineus genome: update on genomics of the epidemiologically important liver flukes.</title>
        <authorList>
            <person name="Ershov N.I."/>
            <person name="Mordvinov V.A."/>
            <person name="Prokhortchouk E.B."/>
            <person name="Pakharukova M.Y."/>
            <person name="Gunbin K.V."/>
            <person name="Ustyantsev K."/>
            <person name="Genaev M.A."/>
            <person name="Blinov A.G."/>
            <person name="Mazur A."/>
            <person name="Boulygina E."/>
            <person name="Tsygankova S."/>
            <person name="Khrameeva E."/>
            <person name="Chekanov N."/>
            <person name="Fan G."/>
            <person name="Xiao A."/>
            <person name="Zhang H."/>
            <person name="Xu X."/>
            <person name="Yang H."/>
            <person name="Solovyev V."/>
            <person name="Lee S.M."/>
            <person name="Liu X."/>
            <person name="Afonnikov D.A."/>
            <person name="Skryabin K.G."/>
        </authorList>
    </citation>
    <scope>NUCLEOTIDE SEQUENCE [LARGE SCALE GENOMIC DNA]</scope>
    <source>
        <strain evidence="1">AK-0245</strain>
        <tissue evidence="1">Whole organism</tissue>
    </source>
</reference>
<organism evidence="1 2">
    <name type="scientific">Opisthorchis felineus</name>
    <dbReference type="NCBI Taxonomy" id="147828"/>
    <lineage>
        <taxon>Eukaryota</taxon>
        <taxon>Metazoa</taxon>
        <taxon>Spiralia</taxon>
        <taxon>Lophotrochozoa</taxon>
        <taxon>Platyhelminthes</taxon>
        <taxon>Trematoda</taxon>
        <taxon>Digenea</taxon>
        <taxon>Opisthorchiida</taxon>
        <taxon>Opisthorchiata</taxon>
        <taxon>Opisthorchiidae</taxon>
        <taxon>Opisthorchis</taxon>
    </lineage>
</organism>
<protein>
    <submittedName>
        <fullName evidence="1">Uncharacterized protein</fullName>
    </submittedName>
</protein>